<accession>A0A2N0Z151</accession>
<evidence type="ECO:0000313" key="3">
    <source>
        <dbReference type="Proteomes" id="UP000233375"/>
    </source>
</evidence>
<evidence type="ECO:0000256" key="1">
    <source>
        <dbReference type="SAM" id="Phobius"/>
    </source>
</evidence>
<proteinExistence type="predicted"/>
<gene>
    <name evidence="2" type="ORF">CWS01_13115</name>
</gene>
<organism evidence="2 3">
    <name type="scientific">Niallia nealsonii</name>
    <dbReference type="NCBI Taxonomy" id="115979"/>
    <lineage>
        <taxon>Bacteria</taxon>
        <taxon>Bacillati</taxon>
        <taxon>Bacillota</taxon>
        <taxon>Bacilli</taxon>
        <taxon>Bacillales</taxon>
        <taxon>Bacillaceae</taxon>
        <taxon>Niallia</taxon>
    </lineage>
</organism>
<keyword evidence="1" id="KW-1133">Transmembrane helix</keyword>
<dbReference type="AlphaFoldDB" id="A0A2N0Z151"/>
<keyword evidence="1" id="KW-0472">Membrane</keyword>
<keyword evidence="3" id="KW-1185">Reference proteome</keyword>
<name>A0A2N0Z151_9BACI</name>
<comment type="caution">
    <text evidence="2">The sequence shown here is derived from an EMBL/GenBank/DDBJ whole genome shotgun (WGS) entry which is preliminary data.</text>
</comment>
<evidence type="ECO:0000313" key="2">
    <source>
        <dbReference type="EMBL" id="PKG23217.1"/>
    </source>
</evidence>
<sequence>MKQSAKGSIKTFLLRKKVYITLSVLMITLFIGSYLTIDHFFPNEANSASSDLGEKVIITMPNGKKVYTYENLLVEEKGKLFYKGERNTIDLTGGVVIYKDWK</sequence>
<protein>
    <submittedName>
        <fullName evidence="2">Uncharacterized protein</fullName>
    </submittedName>
</protein>
<dbReference type="RefSeq" id="WP_101177657.1">
    <property type="nucleotide sequence ID" value="NZ_PISE01000027.1"/>
</dbReference>
<feature type="transmembrane region" description="Helical" evidence="1">
    <location>
        <begin position="18"/>
        <end position="37"/>
    </location>
</feature>
<dbReference type="OrthoDB" id="2925699at2"/>
<dbReference type="EMBL" id="PISE01000027">
    <property type="protein sequence ID" value="PKG23217.1"/>
    <property type="molecule type" value="Genomic_DNA"/>
</dbReference>
<dbReference type="Proteomes" id="UP000233375">
    <property type="component" value="Unassembled WGS sequence"/>
</dbReference>
<reference evidence="2 3" key="1">
    <citation type="journal article" date="2003" name="Int. J. Syst. Evol. Microbiol.">
        <title>Bacillus nealsonii sp. nov., isolated from a spacecraft-assembly facility, whose spores are gamma-radiation resistant.</title>
        <authorList>
            <person name="Venkateswaran K."/>
            <person name="Kempf M."/>
            <person name="Chen F."/>
            <person name="Satomi M."/>
            <person name="Nicholson W."/>
            <person name="Kern R."/>
        </authorList>
    </citation>
    <scope>NUCLEOTIDE SEQUENCE [LARGE SCALE GENOMIC DNA]</scope>
    <source>
        <strain evidence="2 3">FO-92</strain>
    </source>
</reference>
<keyword evidence="1" id="KW-0812">Transmembrane</keyword>